<dbReference type="GO" id="GO:0000981">
    <property type="term" value="F:DNA-binding transcription factor activity, RNA polymerase II-specific"/>
    <property type="evidence" value="ECO:0007669"/>
    <property type="project" value="TreeGrafter"/>
</dbReference>
<dbReference type="SMART" id="SM00712">
    <property type="entry name" value="PUR"/>
    <property type="match status" value="3"/>
</dbReference>
<comment type="similarity">
    <text evidence="1">Belongs to the PUR DNA-binding protein family.</text>
</comment>
<dbReference type="Gene3D" id="3.10.450.700">
    <property type="match status" value="1"/>
</dbReference>
<comment type="caution">
    <text evidence="4">The sequence shown here is derived from an EMBL/GenBank/DDBJ whole genome shotgun (WGS) entry which is preliminary data.</text>
</comment>
<feature type="compositionally biased region" description="Basic and acidic residues" evidence="3">
    <location>
        <begin position="10"/>
        <end position="30"/>
    </location>
</feature>
<dbReference type="Pfam" id="PF04845">
    <property type="entry name" value="PurA"/>
    <property type="match status" value="1"/>
</dbReference>
<dbReference type="FunFam" id="3.30.2450.30:FF:000003">
    <property type="entry name" value="Histone acetyltransferase"/>
    <property type="match status" value="1"/>
</dbReference>
<evidence type="ECO:0000256" key="3">
    <source>
        <dbReference type="SAM" id="MobiDB-lite"/>
    </source>
</evidence>
<dbReference type="PANTHER" id="PTHR12611">
    <property type="entry name" value="PUR-TRANSCRIPTIONAL ACTIVATOR"/>
    <property type="match status" value="1"/>
</dbReference>
<protein>
    <submittedName>
        <fullName evidence="4">PurA ssDNA and RNA-binding protein domain-containing protein</fullName>
    </submittedName>
</protein>
<dbReference type="GO" id="GO:0005634">
    <property type="term" value="C:nucleus"/>
    <property type="evidence" value="ECO:0007669"/>
    <property type="project" value="TreeGrafter"/>
</dbReference>
<evidence type="ECO:0000256" key="1">
    <source>
        <dbReference type="ARBA" id="ARBA00009251"/>
    </source>
</evidence>
<sequence>MSSSSESEAENARNTDGRRGGGARADDRGGEELATKVLSIQSKRFYLDVKQNDRGRFIKFAEVAGGGKKSRIFMSMHTSNQFKDMLTKFMDFLNGLRKEGGEGGLLHSESLSNDKRRYFLDLRENNRGRFLRITQSCLLSGTRFSIAIPAQGIEELRDALTDLIEEYGEGYLDEPPQVELPEARSFRSDNKNFYFDPGHSDRGDYIKISEVKPSLGVRSSITISARALPQFSEILSDLQAKLAELRPDQQQTNQQQNANEGGKSS</sequence>
<evidence type="ECO:0000313" key="4">
    <source>
        <dbReference type="EMBL" id="KAI1715717.1"/>
    </source>
</evidence>
<name>A0AAD4R1J7_9BILA</name>
<dbReference type="PANTHER" id="PTHR12611:SF0">
    <property type="entry name" value="PURINE-RICH BINDING PROTEIN-ALPHA, ISOFORM B"/>
    <property type="match status" value="1"/>
</dbReference>
<reference evidence="4" key="1">
    <citation type="submission" date="2022-01" db="EMBL/GenBank/DDBJ databases">
        <title>Genome Sequence Resource for Two Populations of Ditylenchus destructor, the Migratory Endoparasitic Phytonematode.</title>
        <authorList>
            <person name="Zhang H."/>
            <person name="Lin R."/>
            <person name="Xie B."/>
        </authorList>
    </citation>
    <scope>NUCLEOTIDE SEQUENCE</scope>
    <source>
        <strain evidence="4">BazhouSP</strain>
    </source>
</reference>
<gene>
    <name evidence="4" type="ORF">DdX_08042</name>
</gene>
<evidence type="ECO:0000313" key="5">
    <source>
        <dbReference type="Proteomes" id="UP001201812"/>
    </source>
</evidence>
<feature type="region of interest" description="Disordered" evidence="3">
    <location>
        <begin position="1"/>
        <end position="30"/>
    </location>
</feature>
<dbReference type="Gene3D" id="3.30.2450.30">
    <property type="match status" value="1"/>
</dbReference>
<dbReference type="GO" id="GO:0032422">
    <property type="term" value="F:purine-rich negative regulatory element binding"/>
    <property type="evidence" value="ECO:0007669"/>
    <property type="project" value="InterPro"/>
</dbReference>
<dbReference type="GO" id="GO:0000977">
    <property type="term" value="F:RNA polymerase II transcription regulatory region sequence-specific DNA binding"/>
    <property type="evidence" value="ECO:0007669"/>
    <property type="project" value="InterPro"/>
</dbReference>
<accession>A0AAD4R1J7</accession>
<feature type="compositionally biased region" description="Low complexity" evidence="3">
    <location>
        <begin position="249"/>
        <end position="259"/>
    </location>
</feature>
<dbReference type="AlphaFoldDB" id="A0AAD4R1J7"/>
<proteinExistence type="inferred from homology"/>
<dbReference type="InterPro" id="IPR006628">
    <property type="entry name" value="PUR-bd_fam"/>
</dbReference>
<organism evidence="4 5">
    <name type="scientific">Ditylenchus destructor</name>
    <dbReference type="NCBI Taxonomy" id="166010"/>
    <lineage>
        <taxon>Eukaryota</taxon>
        <taxon>Metazoa</taxon>
        <taxon>Ecdysozoa</taxon>
        <taxon>Nematoda</taxon>
        <taxon>Chromadorea</taxon>
        <taxon>Rhabditida</taxon>
        <taxon>Tylenchina</taxon>
        <taxon>Tylenchomorpha</taxon>
        <taxon>Sphaerularioidea</taxon>
        <taxon>Anguinidae</taxon>
        <taxon>Anguininae</taxon>
        <taxon>Ditylenchus</taxon>
    </lineage>
</organism>
<keyword evidence="5" id="KW-1185">Reference proteome</keyword>
<feature type="region of interest" description="Disordered" evidence="3">
    <location>
        <begin position="245"/>
        <end position="265"/>
    </location>
</feature>
<keyword evidence="2" id="KW-0238">DNA-binding</keyword>
<evidence type="ECO:0000256" key="2">
    <source>
        <dbReference type="ARBA" id="ARBA00023125"/>
    </source>
</evidence>
<dbReference type="Proteomes" id="UP001201812">
    <property type="component" value="Unassembled WGS sequence"/>
</dbReference>
<dbReference type="EMBL" id="JAKKPZ010000011">
    <property type="protein sequence ID" value="KAI1715717.1"/>
    <property type="molecule type" value="Genomic_DNA"/>
</dbReference>